<keyword evidence="3" id="KW-1185">Reference proteome</keyword>
<dbReference type="EMBL" id="QZMU01000001">
    <property type="protein sequence ID" value="RRQ20814.1"/>
    <property type="molecule type" value="Genomic_DNA"/>
</dbReference>
<name>A0A426QGD8_9GAMM</name>
<dbReference type="PANTHER" id="PTHR37691:SF1">
    <property type="entry name" value="BLR3518 PROTEIN"/>
    <property type="match status" value="1"/>
</dbReference>
<dbReference type="RefSeq" id="WP_125180029.1">
    <property type="nucleotide sequence ID" value="NZ_QZMU01000001.1"/>
</dbReference>
<accession>A0A426QGD8</accession>
<proteinExistence type="predicted"/>
<dbReference type="OrthoDB" id="8563147at2"/>
<evidence type="ECO:0000313" key="2">
    <source>
        <dbReference type="EMBL" id="RRQ20814.1"/>
    </source>
</evidence>
<dbReference type="InterPro" id="IPR027396">
    <property type="entry name" value="DsrEFH-like"/>
</dbReference>
<organism evidence="2 3">
    <name type="scientific">Thiohalobacter thiocyanaticus</name>
    <dbReference type="NCBI Taxonomy" id="585455"/>
    <lineage>
        <taxon>Bacteria</taxon>
        <taxon>Pseudomonadati</taxon>
        <taxon>Pseudomonadota</taxon>
        <taxon>Gammaproteobacteria</taxon>
        <taxon>Thiohalobacterales</taxon>
        <taxon>Thiohalobacteraceae</taxon>
        <taxon>Thiohalobacter</taxon>
    </lineage>
</organism>
<dbReference type="PANTHER" id="PTHR37691">
    <property type="entry name" value="BLR3518 PROTEIN"/>
    <property type="match status" value="1"/>
</dbReference>
<sequence>MRTLILFPFLLIWSLALQAENNAPWGTAADNQLDIEYAPHKVVYDVSVDSRGRFERVLDRVSYLNNLYGADPFDASIILVLHGDEIPFFALENRTQYHELMRRAQSLTVGGIIQVRMCRIAARGHGYAPKDIHGFVQMVPMADAEIVRLQREEGYAYMR</sequence>
<dbReference type="AlphaFoldDB" id="A0A426QGD8"/>
<keyword evidence="1" id="KW-0732">Signal</keyword>
<dbReference type="Proteomes" id="UP000287798">
    <property type="component" value="Unassembled WGS sequence"/>
</dbReference>
<evidence type="ECO:0000313" key="3">
    <source>
        <dbReference type="Proteomes" id="UP000287798"/>
    </source>
</evidence>
<comment type="caution">
    <text evidence="2">The sequence shown here is derived from an EMBL/GenBank/DDBJ whole genome shotgun (WGS) entry which is preliminary data.</text>
</comment>
<protein>
    <submittedName>
        <fullName evidence="2">Uncharacterized protein</fullName>
    </submittedName>
</protein>
<feature type="chain" id="PRO_5019185982" evidence="1">
    <location>
        <begin position="20"/>
        <end position="159"/>
    </location>
</feature>
<dbReference type="Gene3D" id="3.40.1260.10">
    <property type="entry name" value="DsrEFH-like"/>
    <property type="match status" value="1"/>
</dbReference>
<feature type="signal peptide" evidence="1">
    <location>
        <begin position="1"/>
        <end position="19"/>
    </location>
</feature>
<dbReference type="SUPFAM" id="SSF75169">
    <property type="entry name" value="DsrEFH-like"/>
    <property type="match status" value="1"/>
</dbReference>
<reference evidence="2 3" key="1">
    <citation type="journal article" date="2010" name="Int. J. Syst. Evol. Microbiol.">
        <title>Thiohalobacter thiocyanaticus gen. nov., sp. nov., a moderately halophilic, sulfur-oxidizing gammaproteobacterium from hypersaline lakes, that utilizes thiocyanate.</title>
        <authorList>
            <person name="Sorokin D.Y."/>
            <person name="Kovaleva O.L."/>
            <person name="Tourova T.P."/>
            <person name="Muyzer G."/>
        </authorList>
    </citation>
    <scope>NUCLEOTIDE SEQUENCE [LARGE SCALE GENOMIC DNA]</scope>
    <source>
        <strain evidence="2 3">Hrh1</strain>
    </source>
</reference>
<evidence type="ECO:0000256" key="1">
    <source>
        <dbReference type="SAM" id="SignalP"/>
    </source>
</evidence>
<gene>
    <name evidence="2" type="ORF">D6C00_01695</name>
</gene>